<dbReference type="AlphaFoldDB" id="A0A150IHF2"/>
<dbReference type="PANTHER" id="PTHR34139">
    <property type="entry name" value="UPF0331 PROTEIN MJ0127"/>
    <property type="match status" value="1"/>
</dbReference>
<dbReference type="InterPro" id="IPR008201">
    <property type="entry name" value="HepT-like"/>
</dbReference>
<dbReference type="Pfam" id="PF01934">
    <property type="entry name" value="HepT-like"/>
    <property type="match status" value="1"/>
</dbReference>
<evidence type="ECO:0000313" key="7">
    <source>
        <dbReference type="Proteomes" id="UP000075578"/>
    </source>
</evidence>
<evidence type="ECO:0000313" key="6">
    <source>
        <dbReference type="EMBL" id="KYC44440.1"/>
    </source>
</evidence>
<dbReference type="GO" id="GO:0016787">
    <property type="term" value="F:hydrolase activity"/>
    <property type="evidence" value="ECO:0007669"/>
    <property type="project" value="UniProtKB-KW"/>
</dbReference>
<keyword evidence="3" id="KW-0540">Nuclease</keyword>
<dbReference type="GO" id="GO:0004540">
    <property type="term" value="F:RNA nuclease activity"/>
    <property type="evidence" value="ECO:0007669"/>
    <property type="project" value="InterPro"/>
</dbReference>
<keyword evidence="4" id="KW-0547">Nucleotide-binding</keyword>
<comment type="caution">
    <text evidence="6">The sequence shown here is derived from an EMBL/GenBank/DDBJ whole genome shotgun (WGS) entry which is preliminary data.</text>
</comment>
<evidence type="ECO:0008006" key="8">
    <source>
        <dbReference type="Google" id="ProtNLM"/>
    </source>
</evidence>
<reference evidence="6 7" key="1">
    <citation type="journal article" date="2016" name="ISME J.">
        <title>Chasing the elusive Euryarchaeota class WSA2: genomes reveal a uniquely fastidious methyl-reducing methanogen.</title>
        <authorList>
            <person name="Nobu M.K."/>
            <person name="Narihiro T."/>
            <person name="Kuroda K."/>
            <person name="Mei R."/>
            <person name="Liu W.T."/>
        </authorList>
    </citation>
    <scope>NUCLEOTIDE SEQUENCE [LARGE SCALE GENOMIC DNA]</scope>
    <source>
        <strain evidence="6">U1lsi0528_Bin089</strain>
    </source>
</reference>
<gene>
    <name evidence="6" type="ORF">AMQ74_01969</name>
</gene>
<dbReference type="GO" id="GO:0000166">
    <property type="term" value="F:nucleotide binding"/>
    <property type="evidence" value="ECO:0007669"/>
    <property type="project" value="UniProtKB-KW"/>
</dbReference>
<keyword evidence="5" id="KW-0378">Hydrolase</keyword>
<keyword evidence="1" id="KW-0597">Phosphoprotein</keyword>
<dbReference type="InterPro" id="IPR051813">
    <property type="entry name" value="HepT_RNase_toxin"/>
</dbReference>
<sequence>MKKNPKIFLEHILESIRLIEEYSKDKTKDDFRESFPLQDMIIRRLEIIGEAVKNLPQELKDNNTNVQWKRIAGMRDKLIHEYNFGIDIDFTWGVVEKEIPILKERILKILESIKDDFK</sequence>
<dbReference type="EMBL" id="LNGD01000288">
    <property type="protein sequence ID" value="KYC44440.1"/>
    <property type="molecule type" value="Genomic_DNA"/>
</dbReference>
<proteinExistence type="predicted"/>
<organism evidence="6 7">
    <name type="scientific">Candidatus Methanofastidiosum methylothiophilum</name>
    <dbReference type="NCBI Taxonomy" id="1705564"/>
    <lineage>
        <taxon>Archaea</taxon>
        <taxon>Methanobacteriati</taxon>
        <taxon>Methanobacteriota</taxon>
        <taxon>Stenosarchaea group</taxon>
        <taxon>Candidatus Methanofastidiosia</taxon>
        <taxon>Candidatus Methanofastidiosales</taxon>
        <taxon>Candidatus Methanofastidiosaceae</taxon>
        <taxon>Candidatus Methanofastidiosum</taxon>
    </lineage>
</organism>
<protein>
    <recommendedName>
        <fullName evidence="8">DUF86 domain-containing protein</fullName>
    </recommendedName>
</protein>
<keyword evidence="2" id="KW-1277">Toxin-antitoxin system</keyword>
<dbReference type="PATRIC" id="fig|1705564.3.peg.2198"/>
<name>A0A150IHF2_9EURY</name>
<dbReference type="PANTHER" id="PTHR34139:SF1">
    <property type="entry name" value="RNASE MJ1380-RELATED"/>
    <property type="match status" value="1"/>
</dbReference>
<evidence type="ECO:0000256" key="3">
    <source>
        <dbReference type="ARBA" id="ARBA00022722"/>
    </source>
</evidence>
<accession>A0A150IHF2</accession>
<evidence type="ECO:0000256" key="2">
    <source>
        <dbReference type="ARBA" id="ARBA00022649"/>
    </source>
</evidence>
<evidence type="ECO:0000256" key="5">
    <source>
        <dbReference type="ARBA" id="ARBA00022801"/>
    </source>
</evidence>
<evidence type="ECO:0000256" key="1">
    <source>
        <dbReference type="ARBA" id="ARBA00022553"/>
    </source>
</evidence>
<dbReference type="Proteomes" id="UP000075578">
    <property type="component" value="Unassembled WGS sequence"/>
</dbReference>
<evidence type="ECO:0000256" key="4">
    <source>
        <dbReference type="ARBA" id="ARBA00022741"/>
    </source>
</evidence>
<dbReference type="GO" id="GO:0110001">
    <property type="term" value="C:toxin-antitoxin complex"/>
    <property type="evidence" value="ECO:0007669"/>
    <property type="project" value="InterPro"/>
</dbReference>